<keyword evidence="1" id="KW-1133">Transmembrane helix</keyword>
<feature type="transmembrane region" description="Helical" evidence="1">
    <location>
        <begin position="15"/>
        <end position="37"/>
    </location>
</feature>
<evidence type="ECO:0000313" key="2">
    <source>
        <dbReference type="EMBL" id="KGA14869.1"/>
    </source>
</evidence>
<gene>
    <name evidence="2" type="ORF">GM50_18665</name>
</gene>
<dbReference type="InterPro" id="IPR019099">
    <property type="entry name" value="Uncharacterised_PGPGW_TM"/>
</dbReference>
<accession>A0A094PYN7</accession>
<feature type="transmembrane region" description="Helical" evidence="1">
    <location>
        <begin position="43"/>
        <end position="65"/>
    </location>
</feature>
<keyword evidence="1" id="KW-0812">Transmembrane</keyword>
<name>A0A094PYN7_9ZZZZ</name>
<sequence>MKIRSWVKKTKAGRFFWRAVIGIVGGTVTVLGAIALVAPGPGVLILIAGLGILATEFAWASRVMVTTRTYAQKAADKAGIPKWVQFALIAGAAVISILVIIYLHYTGNI</sequence>
<dbReference type="Pfam" id="PF09656">
    <property type="entry name" value="PGPGW"/>
    <property type="match status" value="1"/>
</dbReference>
<dbReference type="AlphaFoldDB" id="A0A094PYN7"/>
<organism evidence="2">
    <name type="scientific">freshwater metagenome</name>
    <dbReference type="NCBI Taxonomy" id="449393"/>
    <lineage>
        <taxon>unclassified sequences</taxon>
        <taxon>metagenomes</taxon>
        <taxon>ecological metagenomes</taxon>
    </lineage>
</organism>
<feature type="transmembrane region" description="Helical" evidence="1">
    <location>
        <begin position="86"/>
        <end position="105"/>
    </location>
</feature>
<dbReference type="EMBL" id="JNSK01000114">
    <property type="protein sequence ID" value="KGA14869.1"/>
    <property type="molecule type" value="Genomic_DNA"/>
</dbReference>
<protein>
    <recommendedName>
        <fullName evidence="3">TIGR02611 family protein</fullName>
    </recommendedName>
</protein>
<comment type="caution">
    <text evidence="2">The sequence shown here is derived from an EMBL/GenBank/DDBJ whole genome shotgun (WGS) entry which is preliminary data.</text>
</comment>
<evidence type="ECO:0000256" key="1">
    <source>
        <dbReference type="SAM" id="Phobius"/>
    </source>
</evidence>
<keyword evidence="1" id="KW-0472">Membrane</keyword>
<proteinExistence type="predicted"/>
<evidence type="ECO:0008006" key="3">
    <source>
        <dbReference type="Google" id="ProtNLM"/>
    </source>
</evidence>
<reference evidence="2" key="1">
    <citation type="submission" date="2014-05" db="EMBL/GenBank/DDBJ databases">
        <title>Key roles for freshwater Actinobacteria revealed by deep metagenomic sequencing.</title>
        <authorList>
            <person name="Ghai R."/>
            <person name="Mizuno C.M."/>
            <person name="Picazo A."/>
            <person name="Camacho A."/>
            <person name="Rodriguez-Valera F."/>
        </authorList>
    </citation>
    <scope>NUCLEOTIDE SEQUENCE</scope>
</reference>